<evidence type="ECO:0000259" key="2">
    <source>
        <dbReference type="Pfam" id="PF13649"/>
    </source>
</evidence>
<dbReference type="InterPro" id="IPR050723">
    <property type="entry name" value="CFA/CMAS"/>
</dbReference>
<dbReference type="GO" id="GO:0032259">
    <property type="term" value="P:methylation"/>
    <property type="evidence" value="ECO:0007669"/>
    <property type="project" value="UniProtKB-KW"/>
</dbReference>
<dbReference type="SUPFAM" id="SSF53335">
    <property type="entry name" value="S-adenosyl-L-methionine-dependent methyltransferases"/>
    <property type="match status" value="1"/>
</dbReference>
<dbReference type="PANTHER" id="PTHR43667:SF2">
    <property type="entry name" value="FATTY ACID C-METHYL TRANSFERASE"/>
    <property type="match status" value="1"/>
</dbReference>
<sequence length="546" mass="62184">MQSVKTLPTPEHYDELPYSSYSFAYSHPARLSAVARLFGLTPPVNKQFRVLELGSASGGNIIPLAMHYPNVEVIGIDYSSVQVEQGQQLIKSLKLEDRVELICQSITDIDKDIGLFDYIICHGVYSWVPTEVQDAIITTIQNHLTPNGVAYVSYNVYPGWKRLEIIRDMMLYHTRDMQQSKPQDRMAQGRAIVEFIRTMSHETSGIRQMIDAPWEGLKNKADNYLVHEFLEPVNQPCYFLDFAEKLAANKLTYLADAEPHLSFIQNMSQDKLNELIAASRNNQVMLEQYLDFLFFRQFRKSLIVHESAAGSIKRRIDTQIFADLSYTINSCTEEQNAVTNPAESAETQTTAHVGNITAEPTRRFIFNGQQVVTTHNDIDYAILKSISEFDTQVFTKDAVLAVVAEKLDAPHLELHVINLLNRLALSGAAEIWDQLPTTTPLQTIGNQPFVPDVLRNFYKETGHLSDYRHRTIQLNIIQKEIITFLDGEHSHEQLQEQLKKAYDEGRIRLLDKDNQPLADDRVDAALASHLQQALALFRTTNLLYEK</sequence>
<dbReference type="OrthoDB" id="101857at2"/>
<dbReference type="Proteomes" id="UP000594903">
    <property type="component" value="Chromosome"/>
</dbReference>
<keyword evidence="5" id="KW-0808">Transferase</keyword>
<evidence type="ECO:0000313" key="6">
    <source>
        <dbReference type="Proteomes" id="UP000254603"/>
    </source>
</evidence>
<feature type="domain" description="PKMT C-terminal winged helix" evidence="3">
    <location>
        <begin position="459"/>
        <end position="540"/>
    </location>
</feature>
<evidence type="ECO:0000313" key="7">
    <source>
        <dbReference type="Proteomes" id="UP000594903"/>
    </source>
</evidence>
<dbReference type="Pfam" id="PF13649">
    <property type="entry name" value="Methyltransf_25"/>
    <property type="match status" value="1"/>
</dbReference>
<dbReference type="EMBL" id="CP065725">
    <property type="protein sequence ID" value="QPT40872.1"/>
    <property type="molecule type" value="Genomic_DNA"/>
</dbReference>
<dbReference type="InterPro" id="IPR041698">
    <property type="entry name" value="Methyltransf_25"/>
</dbReference>
<evidence type="ECO:0000259" key="3">
    <source>
        <dbReference type="Pfam" id="PF21782"/>
    </source>
</evidence>
<accession>A0A378XFU9</accession>
<reference evidence="4 7" key="2">
    <citation type="submission" date="2020-12" db="EMBL/GenBank/DDBJ databases">
        <title>FDA dAtabase for Regulatory Grade micrObial Sequences (FDA-ARGOS): Supporting development and validation of Infectious Disease Dx tests.</title>
        <authorList>
            <person name="Sproer C."/>
            <person name="Gronow S."/>
            <person name="Severitt S."/>
            <person name="Schroder I."/>
            <person name="Tallon L."/>
            <person name="Sadzewicz L."/>
            <person name="Zhao X."/>
            <person name="Boylan J."/>
            <person name="Ott S."/>
            <person name="Bowen H."/>
            <person name="Vavikolanu K."/>
            <person name="Mehta A."/>
            <person name="Aluvathingal J."/>
            <person name="Nadendla S."/>
            <person name="Lowell S."/>
            <person name="Myers T."/>
            <person name="Yan Y."/>
            <person name="Sichtig H."/>
        </authorList>
    </citation>
    <scope>NUCLEOTIDE SEQUENCE [LARGE SCALE GENOMIC DNA]</scope>
    <source>
        <strain evidence="4 7">FDAARGOS_872</strain>
    </source>
</reference>
<dbReference type="InterPro" id="IPR018773">
    <property type="entry name" value="MeTrfase_reg_dom_prd"/>
</dbReference>
<gene>
    <name evidence="5" type="primary">cmoA</name>
    <name evidence="4" type="ORF">I6G29_04730</name>
    <name evidence="5" type="ORF">NCTC11997_00998</name>
</gene>
<evidence type="ECO:0000313" key="4">
    <source>
        <dbReference type="EMBL" id="QPT40872.1"/>
    </source>
</evidence>
<dbReference type="InterPro" id="IPR048976">
    <property type="entry name" value="WHD_PKMT"/>
</dbReference>
<reference evidence="5 6" key="1">
    <citation type="submission" date="2018-06" db="EMBL/GenBank/DDBJ databases">
        <authorList>
            <consortium name="Pathogen Informatics"/>
            <person name="Doyle S."/>
        </authorList>
    </citation>
    <scope>NUCLEOTIDE SEQUENCE [LARGE SCALE GENOMIC DNA]</scope>
    <source>
        <strain evidence="5 6">NCTC11997</strain>
    </source>
</reference>
<dbReference type="EMBL" id="UGSB01000001">
    <property type="protein sequence ID" value="SUA53008.1"/>
    <property type="molecule type" value="Genomic_DNA"/>
</dbReference>
<evidence type="ECO:0000259" key="1">
    <source>
        <dbReference type="Pfam" id="PF10119"/>
    </source>
</evidence>
<dbReference type="Gene3D" id="3.40.50.150">
    <property type="entry name" value="Vaccinia Virus protein VP39"/>
    <property type="match status" value="1"/>
</dbReference>
<keyword evidence="5" id="KW-0489">Methyltransferase</keyword>
<dbReference type="GO" id="GO:0008168">
    <property type="term" value="F:methyltransferase activity"/>
    <property type="evidence" value="ECO:0007669"/>
    <property type="project" value="UniProtKB-KW"/>
</dbReference>
<keyword evidence="7" id="KW-1185">Reference proteome</keyword>
<feature type="domain" description="Methyltransferase regulatory" evidence="1">
    <location>
        <begin position="222"/>
        <end position="305"/>
    </location>
</feature>
<feature type="domain" description="Methyltransferase" evidence="2">
    <location>
        <begin position="50"/>
        <end position="148"/>
    </location>
</feature>
<dbReference type="AlphaFoldDB" id="A0A378XFU9"/>
<dbReference type="Pfam" id="PF10119">
    <property type="entry name" value="MethyTransf_Reg"/>
    <property type="match status" value="1"/>
</dbReference>
<dbReference type="CDD" id="cd02440">
    <property type="entry name" value="AdoMet_MTases"/>
    <property type="match status" value="1"/>
</dbReference>
<evidence type="ECO:0000313" key="5">
    <source>
        <dbReference type="EMBL" id="SUA53008.1"/>
    </source>
</evidence>
<proteinExistence type="predicted"/>
<dbReference type="RefSeq" id="WP_018573648.1">
    <property type="nucleotide sequence ID" value="NZ_CP065725.1"/>
</dbReference>
<dbReference type="EC" id="2.1.1.-" evidence="5"/>
<dbReference type="Proteomes" id="UP000254603">
    <property type="component" value="Unassembled WGS sequence"/>
</dbReference>
<dbReference type="Pfam" id="PF21782">
    <property type="entry name" value="WHD_PKMT"/>
    <property type="match status" value="1"/>
</dbReference>
<protein>
    <submittedName>
        <fullName evidence="4">Class I SAM-dependent methyltransferase</fullName>
    </submittedName>
    <submittedName>
        <fullName evidence="5">tRNA (Cmo5U34)-methyltransferase</fullName>
        <ecNumber evidence="5">2.1.1.-</ecNumber>
    </submittedName>
</protein>
<dbReference type="STRING" id="1122619.GCA_000373745_00472"/>
<dbReference type="InterPro" id="IPR029063">
    <property type="entry name" value="SAM-dependent_MTases_sf"/>
</dbReference>
<dbReference type="PANTHER" id="PTHR43667">
    <property type="entry name" value="CYCLOPROPANE-FATTY-ACYL-PHOSPHOLIPID SYNTHASE"/>
    <property type="match status" value="1"/>
</dbReference>
<organism evidence="5 6">
    <name type="scientific">Oligella ureolytica</name>
    <dbReference type="NCBI Taxonomy" id="90244"/>
    <lineage>
        <taxon>Bacteria</taxon>
        <taxon>Pseudomonadati</taxon>
        <taxon>Pseudomonadota</taxon>
        <taxon>Betaproteobacteria</taxon>
        <taxon>Burkholderiales</taxon>
        <taxon>Alcaligenaceae</taxon>
        <taxon>Oligella</taxon>
    </lineage>
</organism>
<name>A0A378XFU9_9BURK</name>